<sequence>MQRFLVHAAALLLGSTLSLSTAQADDCQNVSGSQADLNSCYGNQLKTSDGELNKLYKELERRADDAELKQSLVKSQRAWIAYRDAECDMQTIGGGSIAGMSRAICLSGLTMQRIDDFKRYLKCEEGDSNCPFPSAGN</sequence>
<protein>
    <submittedName>
        <fullName evidence="4">Uncharacterized protein YecT (DUF1311 family)</fullName>
    </submittedName>
</protein>
<dbReference type="Pfam" id="PF07007">
    <property type="entry name" value="LprI"/>
    <property type="match status" value="1"/>
</dbReference>
<gene>
    <name evidence="4" type="ORF">FHS76_002133</name>
</gene>
<feature type="signal peptide" evidence="2">
    <location>
        <begin position="1"/>
        <end position="24"/>
    </location>
</feature>
<keyword evidence="1" id="KW-0175">Coiled coil</keyword>
<evidence type="ECO:0000259" key="3">
    <source>
        <dbReference type="Pfam" id="PF07007"/>
    </source>
</evidence>
<comment type="caution">
    <text evidence="4">The sequence shown here is derived from an EMBL/GenBank/DDBJ whole genome shotgun (WGS) entry which is preliminary data.</text>
</comment>
<feature type="coiled-coil region" evidence="1">
    <location>
        <begin position="49"/>
        <end position="76"/>
    </location>
</feature>
<evidence type="ECO:0000256" key="2">
    <source>
        <dbReference type="SAM" id="SignalP"/>
    </source>
</evidence>
<dbReference type="Proteomes" id="UP000555546">
    <property type="component" value="Unassembled WGS sequence"/>
</dbReference>
<proteinExistence type="predicted"/>
<dbReference type="RefSeq" id="WP_183651771.1">
    <property type="nucleotide sequence ID" value="NZ_JACIJG010000007.1"/>
</dbReference>
<keyword evidence="5" id="KW-1185">Reference proteome</keyword>
<evidence type="ECO:0000256" key="1">
    <source>
        <dbReference type="SAM" id="Coils"/>
    </source>
</evidence>
<dbReference type="EMBL" id="JACIJG010000007">
    <property type="protein sequence ID" value="MBB5702255.1"/>
    <property type="molecule type" value="Genomic_DNA"/>
</dbReference>
<dbReference type="Gene3D" id="1.20.1270.180">
    <property type="match status" value="1"/>
</dbReference>
<evidence type="ECO:0000313" key="5">
    <source>
        <dbReference type="Proteomes" id="UP000555546"/>
    </source>
</evidence>
<dbReference type="InterPro" id="IPR009739">
    <property type="entry name" value="LprI-like_N"/>
</dbReference>
<evidence type="ECO:0000313" key="4">
    <source>
        <dbReference type="EMBL" id="MBB5702255.1"/>
    </source>
</evidence>
<accession>A0A7W9EMP1</accession>
<keyword evidence="2" id="KW-0732">Signal</keyword>
<feature type="chain" id="PRO_5030875675" evidence="2">
    <location>
        <begin position="25"/>
        <end position="137"/>
    </location>
</feature>
<dbReference type="AlphaFoldDB" id="A0A7W9EMP1"/>
<organism evidence="4 5">
    <name type="scientific">Brucella daejeonensis</name>
    <dbReference type="NCBI Taxonomy" id="659015"/>
    <lineage>
        <taxon>Bacteria</taxon>
        <taxon>Pseudomonadati</taxon>
        <taxon>Pseudomonadota</taxon>
        <taxon>Alphaproteobacteria</taxon>
        <taxon>Hyphomicrobiales</taxon>
        <taxon>Brucellaceae</taxon>
        <taxon>Brucella/Ochrobactrum group</taxon>
        <taxon>Brucella</taxon>
    </lineage>
</organism>
<name>A0A7W9EMP1_9HYPH</name>
<dbReference type="PANTHER" id="PTHR39176:SF1">
    <property type="entry name" value="PERIPLASMIC PROTEIN"/>
    <property type="match status" value="1"/>
</dbReference>
<reference evidence="4 5" key="1">
    <citation type="submission" date="2020-08" db="EMBL/GenBank/DDBJ databases">
        <title>Genomic Encyclopedia of Type Strains, Phase IV (KMG-IV): sequencing the most valuable type-strain genomes for metagenomic binning, comparative biology and taxonomic classification.</title>
        <authorList>
            <person name="Goeker M."/>
        </authorList>
    </citation>
    <scope>NUCLEOTIDE SEQUENCE [LARGE SCALE GENOMIC DNA]</scope>
    <source>
        <strain evidence="4 5">DSM 26944</strain>
    </source>
</reference>
<dbReference type="PANTHER" id="PTHR39176">
    <property type="entry name" value="PERIPLASMIC PROTEIN-RELATED"/>
    <property type="match status" value="1"/>
</dbReference>
<feature type="domain" description="Lysozyme inhibitor LprI-like N-terminal" evidence="3">
    <location>
        <begin position="27"/>
        <end position="116"/>
    </location>
</feature>